<dbReference type="InParanoid" id="A0A2T3AJ39"/>
<sequence length="933" mass="104749">MEQLPSYREAVNSDGWTIVAHSINVGDLYRLCLVSTEFNARFAPRLWKDPLRMIIALGIHPGRERRWFLNFISMVCRSDQWATRDSTLAMIMTIDLRVFRSLASPYSYSVWPDMTQELYKLVSRLSNLRCLVLDGYTNLDFTILHQLLVRKTQAQTFANLNVLSMANCMQAIPAKFFGTGCLAGLVYLDLSYTGGWARNLLMDPSFTSTNLPKLRVLKLRGKSLDSLTAAHILQQFAHQLWSLDLSNNNGLLSHSSFLALYSHWAAPDHCREKRLQTSQHFDVEGKLRAIDSYGRADYLIDESPWSAAFSHPHRYLTDAPAYLQDPNEDGHNHQSVPPCSRYNRLSGAERLRSDSLDDAILEVAGSSHDSLPVAVDMLSPVPRPSGLTHVYLNDTSLPLGTIKSWVSSSTGWVEHLECENGESLPCSHPVEAYLTRLTPVPSQLVPKSCYGLPCAAYLFRPVISSNLRALRTHHSLVTNVPTIRLSHRIKSNTNIPFSQKRDLLNTLLAETCCRARFDLATPQRFVPDMNPRIHSLSLCHIPRTSTGVTTQRLIEFLKLAAAQEHNIALARSHTTPAVEAQVKEETKGQDEKRYRRFQRRHHRAPPLLRGIRRIVFEFETDLAGVEGLGETLDAEEELLAESRRGTDVASAMEEFSSFSENAWNTTIGSVSQTASPTPSRPRTNVYKDDEVKILNEGRPSTRKVTLSSPRSMDLDPSSFIEYLIGGPYDDTEADYVQYSRTNTPTDNNSTATETTSVWIGCGVLHPANPPAVNSYMRNISLLMPFGTDPKYNRNICHTITLATPSHIVAGVPAKAYIFDEAWDAMMVPTQEEVEEAVRKADNDGSLSVEEGGKQNKQSQAKESSRQTPETHHVFGIAAMRDVLEDLKTFRLASRDRYMALLNRQDTDGGIGKVEEHWYWTGRLDIVMTAGKNT</sequence>
<feature type="compositionally biased region" description="Basic and acidic residues" evidence="1">
    <location>
        <begin position="862"/>
        <end position="871"/>
    </location>
</feature>
<evidence type="ECO:0000313" key="2">
    <source>
        <dbReference type="EMBL" id="PSS00565.1"/>
    </source>
</evidence>
<dbReference type="SUPFAM" id="SSF52047">
    <property type="entry name" value="RNI-like"/>
    <property type="match status" value="1"/>
</dbReference>
<dbReference type="EMBL" id="KZ678383">
    <property type="protein sequence ID" value="PSS00565.1"/>
    <property type="molecule type" value="Genomic_DNA"/>
</dbReference>
<dbReference type="AlphaFoldDB" id="A0A2T3AJ39"/>
<evidence type="ECO:0000313" key="3">
    <source>
        <dbReference type="Proteomes" id="UP000241462"/>
    </source>
</evidence>
<dbReference type="Proteomes" id="UP000241462">
    <property type="component" value="Unassembled WGS sequence"/>
</dbReference>
<dbReference type="Gene3D" id="3.80.10.10">
    <property type="entry name" value="Ribonuclease Inhibitor"/>
    <property type="match status" value="1"/>
</dbReference>
<name>A0A2T3AJ39_9PEZI</name>
<evidence type="ECO:0000256" key="1">
    <source>
        <dbReference type="SAM" id="MobiDB-lite"/>
    </source>
</evidence>
<reference evidence="2 3" key="1">
    <citation type="journal article" date="2018" name="Mycol. Prog.">
        <title>Coniella lustricola, a new species from submerged detritus.</title>
        <authorList>
            <person name="Raudabaugh D.B."/>
            <person name="Iturriaga T."/>
            <person name="Carver A."/>
            <person name="Mondo S."/>
            <person name="Pangilinan J."/>
            <person name="Lipzen A."/>
            <person name="He G."/>
            <person name="Amirebrahimi M."/>
            <person name="Grigoriev I.V."/>
            <person name="Miller A.N."/>
        </authorList>
    </citation>
    <scope>NUCLEOTIDE SEQUENCE [LARGE SCALE GENOMIC DNA]</scope>
    <source>
        <strain evidence="2 3">B22-T-1</strain>
    </source>
</reference>
<feature type="region of interest" description="Disordered" evidence="1">
    <location>
        <begin position="833"/>
        <end position="871"/>
    </location>
</feature>
<dbReference type="OrthoDB" id="5213490at2759"/>
<gene>
    <name evidence="2" type="ORF">BD289DRAFT_423863</name>
</gene>
<protein>
    <submittedName>
        <fullName evidence="2">Uncharacterized protein</fullName>
    </submittedName>
</protein>
<keyword evidence="3" id="KW-1185">Reference proteome</keyword>
<organism evidence="2 3">
    <name type="scientific">Coniella lustricola</name>
    <dbReference type="NCBI Taxonomy" id="2025994"/>
    <lineage>
        <taxon>Eukaryota</taxon>
        <taxon>Fungi</taxon>
        <taxon>Dikarya</taxon>
        <taxon>Ascomycota</taxon>
        <taxon>Pezizomycotina</taxon>
        <taxon>Sordariomycetes</taxon>
        <taxon>Sordariomycetidae</taxon>
        <taxon>Diaporthales</taxon>
        <taxon>Schizoparmaceae</taxon>
        <taxon>Coniella</taxon>
    </lineage>
</organism>
<dbReference type="InterPro" id="IPR032675">
    <property type="entry name" value="LRR_dom_sf"/>
</dbReference>
<proteinExistence type="predicted"/>
<accession>A0A2T3AJ39</accession>